<evidence type="ECO:0000256" key="3">
    <source>
        <dbReference type="ARBA" id="ARBA00023125"/>
    </source>
</evidence>
<protein>
    <submittedName>
        <fullName evidence="6">LysR family transcriptional regulator</fullName>
    </submittedName>
</protein>
<dbReference type="RefSeq" id="WP_344159291.1">
    <property type="nucleotide sequence ID" value="NZ_BAAAPC010000001.1"/>
</dbReference>
<keyword evidence="3" id="KW-0238">DNA-binding</keyword>
<dbReference type="EMBL" id="BAAAPC010000001">
    <property type="protein sequence ID" value="GAA1979497.1"/>
    <property type="molecule type" value="Genomic_DNA"/>
</dbReference>
<organism evidence="6 7">
    <name type="scientific">Nocardiopsis rhodophaea</name>
    <dbReference type="NCBI Taxonomy" id="280238"/>
    <lineage>
        <taxon>Bacteria</taxon>
        <taxon>Bacillati</taxon>
        <taxon>Actinomycetota</taxon>
        <taxon>Actinomycetes</taxon>
        <taxon>Streptosporangiales</taxon>
        <taxon>Nocardiopsidaceae</taxon>
        <taxon>Nocardiopsis</taxon>
    </lineage>
</organism>
<comment type="similarity">
    <text evidence="1">Belongs to the LysR transcriptional regulatory family.</text>
</comment>
<keyword evidence="7" id="KW-1185">Reference proteome</keyword>
<dbReference type="PANTHER" id="PTHR30346">
    <property type="entry name" value="TRANSCRIPTIONAL DUAL REGULATOR HCAR-RELATED"/>
    <property type="match status" value="1"/>
</dbReference>
<dbReference type="Gene3D" id="1.10.10.10">
    <property type="entry name" value="Winged helix-like DNA-binding domain superfamily/Winged helix DNA-binding domain"/>
    <property type="match status" value="1"/>
</dbReference>
<dbReference type="Pfam" id="PF03466">
    <property type="entry name" value="LysR_substrate"/>
    <property type="match status" value="1"/>
</dbReference>
<dbReference type="InterPro" id="IPR036388">
    <property type="entry name" value="WH-like_DNA-bd_sf"/>
</dbReference>
<keyword evidence="2" id="KW-0805">Transcription regulation</keyword>
<reference evidence="6 7" key="1">
    <citation type="journal article" date="2019" name="Int. J. Syst. Evol. Microbiol.">
        <title>The Global Catalogue of Microorganisms (GCM) 10K type strain sequencing project: providing services to taxonomists for standard genome sequencing and annotation.</title>
        <authorList>
            <consortium name="The Broad Institute Genomics Platform"/>
            <consortium name="The Broad Institute Genome Sequencing Center for Infectious Disease"/>
            <person name="Wu L."/>
            <person name="Ma J."/>
        </authorList>
    </citation>
    <scope>NUCLEOTIDE SEQUENCE [LARGE SCALE GENOMIC DNA]</scope>
    <source>
        <strain evidence="6 7">JCM 15313</strain>
    </source>
</reference>
<evidence type="ECO:0000256" key="2">
    <source>
        <dbReference type="ARBA" id="ARBA00023015"/>
    </source>
</evidence>
<dbReference type="Proteomes" id="UP001501585">
    <property type="component" value="Unassembled WGS sequence"/>
</dbReference>
<evidence type="ECO:0000256" key="1">
    <source>
        <dbReference type="ARBA" id="ARBA00009437"/>
    </source>
</evidence>
<keyword evidence="4" id="KW-0804">Transcription</keyword>
<accession>A0ABN2S3M9</accession>
<proteinExistence type="inferred from homology"/>
<sequence length="298" mass="32331">MEMHQLRYALAVAEEGNFTKAAARCLIAQPALSQQIGRLEKDLGARLFDRTVRPTRLTAAGEVFVSHARILLADAERLRTEVNAALGDVRGPLNLGAISTLAAIHLPSVLRDFRTRYPRVHMSLRMAMSEELLESVRAGTMHVAFVGTMPSVELHGVQHHRLAQDELVAVTAPGSELDRDVPNGERATLARIAQEPGVDFTRGTGARLQSDTAFHAQGLTRDVVYEVSTAEFLGQLVAENLGVGLLPEGVAHTLPGLRGIRLHNPPRRMESLVWPNSPTPATSAFVDALVCQAPKEAD</sequence>
<dbReference type="InterPro" id="IPR000847">
    <property type="entry name" value="LysR_HTH_N"/>
</dbReference>
<evidence type="ECO:0000313" key="7">
    <source>
        <dbReference type="Proteomes" id="UP001501585"/>
    </source>
</evidence>
<dbReference type="InterPro" id="IPR036390">
    <property type="entry name" value="WH_DNA-bd_sf"/>
</dbReference>
<name>A0ABN2S3M9_9ACTN</name>
<feature type="domain" description="HTH lysR-type" evidence="5">
    <location>
        <begin position="1"/>
        <end position="58"/>
    </location>
</feature>
<dbReference type="SUPFAM" id="SSF53850">
    <property type="entry name" value="Periplasmic binding protein-like II"/>
    <property type="match status" value="1"/>
</dbReference>
<evidence type="ECO:0000313" key="6">
    <source>
        <dbReference type="EMBL" id="GAA1979497.1"/>
    </source>
</evidence>
<dbReference type="SUPFAM" id="SSF46785">
    <property type="entry name" value="Winged helix' DNA-binding domain"/>
    <property type="match status" value="1"/>
</dbReference>
<dbReference type="PRINTS" id="PR00039">
    <property type="entry name" value="HTHLYSR"/>
</dbReference>
<comment type="caution">
    <text evidence="6">The sequence shown here is derived from an EMBL/GenBank/DDBJ whole genome shotgun (WGS) entry which is preliminary data.</text>
</comment>
<evidence type="ECO:0000259" key="5">
    <source>
        <dbReference type="PROSITE" id="PS50931"/>
    </source>
</evidence>
<dbReference type="PROSITE" id="PS50931">
    <property type="entry name" value="HTH_LYSR"/>
    <property type="match status" value="1"/>
</dbReference>
<dbReference type="InterPro" id="IPR005119">
    <property type="entry name" value="LysR_subst-bd"/>
</dbReference>
<dbReference type="Gene3D" id="3.40.190.290">
    <property type="match status" value="1"/>
</dbReference>
<gene>
    <name evidence="6" type="ORF">GCM10009799_00790</name>
</gene>
<dbReference type="Pfam" id="PF00126">
    <property type="entry name" value="HTH_1"/>
    <property type="match status" value="1"/>
</dbReference>
<evidence type="ECO:0000256" key="4">
    <source>
        <dbReference type="ARBA" id="ARBA00023163"/>
    </source>
</evidence>
<dbReference type="PANTHER" id="PTHR30346:SF30">
    <property type="entry name" value="SMALL NEUTRAL PROTEASE REGULATORY PROTEIN"/>
    <property type="match status" value="1"/>
</dbReference>